<keyword evidence="3 8" id="KW-0812">Transmembrane</keyword>
<feature type="transmembrane region" description="Helical" evidence="8">
    <location>
        <begin position="94"/>
        <end position="113"/>
    </location>
</feature>
<comment type="caution">
    <text evidence="9">The sequence shown here is derived from an EMBL/GenBank/DDBJ whole genome shotgun (WGS) entry which is preliminary data.</text>
</comment>
<protein>
    <recommendedName>
        <fullName evidence="11">Amino acid permease/ SLC12A domain-containing protein</fullName>
    </recommendedName>
</protein>
<dbReference type="InterPro" id="IPR050367">
    <property type="entry name" value="APC_superfamily"/>
</dbReference>
<feature type="transmembrane region" description="Helical" evidence="8">
    <location>
        <begin position="163"/>
        <end position="188"/>
    </location>
</feature>
<dbReference type="Gene3D" id="1.20.1740.10">
    <property type="entry name" value="Amino acid/polyamine transporter I"/>
    <property type="match status" value="1"/>
</dbReference>
<keyword evidence="4 8" id="KW-1133">Transmembrane helix</keyword>
<evidence type="ECO:0000256" key="7">
    <source>
        <dbReference type="SAM" id="MobiDB-lite"/>
    </source>
</evidence>
<dbReference type="Pfam" id="PF13520">
    <property type="entry name" value="AA_permease_2"/>
    <property type="match status" value="1"/>
</dbReference>
<organism evidence="9 10">
    <name type="scientific">Rhizoclosmatium globosum</name>
    <dbReference type="NCBI Taxonomy" id="329046"/>
    <lineage>
        <taxon>Eukaryota</taxon>
        <taxon>Fungi</taxon>
        <taxon>Fungi incertae sedis</taxon>
        <taxon>Chytridiomycota</taxon>
        <taxon>Chytridiomycota incertae sedis</taxon>
        <taxon>Chytridiomycetes</taxon>
        <taxon>Chytridiales</taxon>
        <taxon>Chytriomycetaceae</taxon>
        <taxon>Rhizoclosmatium</taxon>
    </lineage>
</organism>
<dbReference type="PANTHER" id="PTHR42770">
    <property type="entry name" value="AMINO ACID TRANSPORTER-RELATED"/>
    <property type="match status" value="1"/>
</dbReference>
<dbReference type="GO" id="GO:0005886">
    <property type="term" value="C:plasma membrane"/>
    <property type="evidence" value="ECO:0007669"/>
    <property type="project" value="UniProtKB-SubCell"/>
</dbReference>
<feature type="transmembrane region" description="Helical" evidence="8">
    <location>
        <begin position="208"/>
        <end position="237"/>
    </location>
</feature>
<feature type="transmembrane region" description="Helical" evidence="8">
    <location>
        <begin position="433"/>
        <end position="450"/>
    </location>
</feature>
<feature type="coiled-coil region" evidence="6">
    <location>
        <begin position="585"/>
        <end position="612"/>
    </location>
</feature>
<evidence type="ECO:0000256" key="1">
    <source>
        <dbReference type="ARBA" id="ARBA00004651"/>
    </source>
</evidence>
<keyword evidence="2" id="KW-1003">Cell membrane</keyword>
<sequence>MLQRDSADSAPSSNLPIRTIPLAFLDQDPHPTPLSPRSDKKRGSIAISKTISKSIQSLSSSVAHKLGTDACKYERVDESFLQARQLEQNALGPWALFVLFASSAICIGSPTVWNTLLVDGYGTLIVSMVLAFVTYACFFAVLLELMVMLPFNGGMAIFARTAFGPFAGFLIGSCEAWEYILFAAQGFWMIGETCSQVFATDPNYAPLYWIPFGIIIFAANMAGVRVFVVVCAVLLFINVFGGMSVVLPSLAYFDPRKYVVDDAINLGFFNITEGEAMPSTVALLWPTGSKPIWPGMVSMLWSVSGLEMAPLVAEEGKDFVKNAPRLMKYALLSIFSVLAYVIVLVPCVPPGISTLVNANDPMIDAFLASYNYDSLTDNGTVARVLYFVLFVPDILLFIAIYVYATSRQIFALSKVGYYPTFVAKVHVKSKTPMYALVFSMAMSLGAALVLQFEASGVAGQAFLNGSLLYAIFAYIAVAFAYLKMRWYYPNLKRPFDLGPIVGPLCAIIVVTSYTSALANLFQKEIFRDTLIVCISKLGVMMLVFVLYQRKRMVETPEELFIQRYLDEAAVGDGSRRDGVDAGAWMRDVREELLEQQARKEREMGENQRLEDVTFLRESHVTKA</sequence>
<evidence type="ECO:0000256" key="4">
    <source>
        <dbReference type="ARBA" id="ARBA00022989"/>
    </source>
</evidence>
<keyword evidence="6" id="KW-0175">Coiled coil</keyword>
<evidence type="ECO:0000313" key="9">
    <source>
        <dbReference type="EMBL" id="ORY36739.1"/>
    </source>
</evidence>
<dbReference type="EMBL" id="MCGO01000054">
    <property type="protein sequence ID" value="ORY36739.1"/>
    <property type="molecule type" value="Genomic_DNA"/>
</dbReference>
<dbReference type="GO" id="GO:0022857">
    <property type="term" value="F:transmembrane transporter activity"/>
    <property type="evidence" value="ECO:0007669"/>
    <property type="project" value="InterPro"/>
</dbReference>
<evidence type="ECO:0008006" key="11">
    <source>
        <dbReference type="Google" id="ProtNLM"/>
    </source>
</evidence>
<feature type="transmembrane region" description="Helical" evidence="8">
    <location>
        <begin position="329"/>
        <end position="352"/>
    </location>
</feature>
<feature type="transmembrane region" description="Helical" evidence="8">
    <location>
        <begin position="494"/>
        <end position="513"/>
    </location>
</feature>
<evidence type="ECO:0000256" key="3">
    <source>
        <dbReference type="ARBA" id="ARBA00022692"/>
    </source>
</evidence>
<dbReference type="InterPro" id="IPR002293">
    <property type="entry name" value="AA/rel_permease1"/>
</dbReference>
<evidence type="ECO:0000256" key="8">
    <source>
        <dbReference type="SAM" id="Phobius"/>
    </source>
</evidence>
<evidence type="ECO:0000256" key="5">
    <source>
        <dbReference type="ARBA" id="ARBA00023136"/>
    </source>
</evidence>
<accession>A0A1Y2BPS0</accession>
<evidence type="ECO:0000256" key="6">
    <source>
        <dbReference type="SAM" id="Coils"/>
    </source>
</evidence>
<comment type="subcellular location">
    <subcellularLocation>
        <location evidence="1">Cell membrane</location>
        <topology evidence="1">Multi-pass membrane protein</topology>
    </subcellularLocation>
</comment>
<feature type="transmembrane region" description="Helical" evidence="8">
    <location>
        <begin position="125"/>
        <end position="151"/>
    </location>
</feature>
<dbReference type="Proteomes" id="UP000193642">
    <property type="component" value="Unassembled WGS sequence"/>
</dbReference>
<keyword evidence="10" id="KW-1185">Reference proteome</keyword>
<dbReference type="OrthoDB" id="2147536at2759"/>
<dbReference type="STRING" id="329046.A0A1Y2BPS0"/>
<gene>
    <name evidence="9" type="ORF">BCR33DRAFT_855164</name>
</gene>
<dbReference type="PANTHER" id="PTHR42770:SF7">
    <property type="entry name" value="MEMBRANE PROTEIN"/>
    <property type="match status" value="1"/>
</dbReference>
<feature type="transmembrane region" description="Helical" evidence="8">
    <location>
        <begin position="462"/>
        <end position="482"/>
    </location>
</feature>
<reference evidence="9 10" key="1">
    <citation type="submission" date="2016-07" db="EMBL/GenBank/DDBJ databases">
        <title>Pervasive Adenine N6-methylation of Active Genes in Fungi.</title>
        <authorList>
            <consortium name="DOE Joint Genome Institute"/>
            <person name="Mondo S.J."/>
            <person name="Dannebaum R.O."/>
            <person name="Kuo R.C."/>
            <person name="Labutti K."/>
            <person name="Haridas S."/>
            <person name="Kuo A."/>
            <person name="Salamov A."/>
            <person name="Ahrendt S.R."/>
            <person name="Lipzen A."/>
            <person name="Sullivan W."/>
            <person name="Andreopoulos W.B."/>
            <person name="Clum A."/>
            <person name="Lindquist E."/>
            <person name="Daum C."/>
            <person name="Ramamoorthy G.K."/>
            <person name="Gryganskyi A."/>
            <person name="Culley D."/>
            <person name="Magnuson J.K."/>
            <person name="James T.Y."/>
            <person name="O'Malley M.A."/>
            <person name="Stajich J.E."/>
            <person name="Spatafora J.W."/>
            <person name="Visel A."/>
            <person name="Grigoriev I.V."/>
        </authorList>
    </citation>
    <scope>NUCLEOTIDE SEQUENCE [LARGE SCALE GENOMIC DNA]</scope>
    <source>
        <strain evidence="9 10">JEL800</strain>
    </source>
</reference>
<feature type="transmembrane region" description="Helical" evidence="8">
    <location>
        <begin position="384"/>
        <end position="404"/>
    </location>
</feature>
<evidence type="ECO:0000313" key="10">
    <source>
        <dbReference type="Proteomes" id="UP000193642"/>
    </source>
</evidence>
<name>A0A1Y2BPS0_9FUNG</name>
<evidence type="ECO:0000256" key="2">
    <source>
        <dbReference type="ARBA" id="ARBA00022475"/>
    </source>
</evidence>
<proteinExistence type="predicted"/>
<keyword evidence="5 8" id="KW-0472">Membrane</keyword>
<feature type="region of interest" description="Disordered" evidence="7">
    <location>
        <begin position="24"/>
        <end position="43"/>
    </location>
</feature>
<feature type="transmembrane region" description="Helical" evidence="8">
    <location>
        <begin position="525"/>
        <end position="547"/>
    </location>
</feature>
<dbReference type="AlphaFoldDB" id="A0A1Y2BPS0"/>